<evidence type="ECO:0000313" key="2">
    <source>
        <dbReference type="EMBL" id="RSJ94226.1"/>
    </source>
</evidence>
<keyword evidence="1" id="KW-1133">Transmembrane helix</keyword>
<dbReference type="Proteomes" id="UP000271520">
    <property type="component" value="Unassembled WGS sequence"/>
</dbReference>
<feature type="transmembrane region" description="Helical" evidence="1">
    <location>
        <begin position="27"/>
        <end position="44"/>
    </location>
</feature>
<organism evidence="2 3">
    <name type="scientific">Streptococcus mitis</name>
    <dbReference type="NCBI Taxonomy" id="28037"/>
    <lineage>
        <taxon>Bacteria</taxon>
        <taxon>Bacillati</taxon>
        <taxon>Bacillota</taxon>
        <taxon>Bacilli</taxon>
        <taxon>Lactobacillales</taxon>
        <taxon>Streptococcaceae</taxon>
        <taxon>Streptococcus</taxon>
        <taxon>Streptococcus mitis group</taxon>
    </lineage>
</organism>
<dbReference type="AlphaFoldDB" id="A0A3R9T6V7"/>
<reference evidence="2 3" key="1">
    <citation type="submission" date="2018-11" db="EMBL/GenBank/DDBJ databases">
        <title>Species Designations Belie Phenotypic and Genotypic Heterogeneity in Oral Streptococci.</title>
        <authorList>
            <person name="Velsko I."/>
        </authorList>
    </citation>
    <scope>NUCLEOTIDE SEQUENCE [LARGE SCALE GENOMIC DNA]</scope>
    <source>
        <strain evidence="2 3">BCC22</strain>
    </source>
</reference>
<dbReference type="RefSeq" id="WP_166736852.1">
    <property type="nucleotide sequence ID" value="NZ_JASGZH010000003.1"/>
</dbReference>
<keyword evidence="1" id="KW-0472">Membrane</keyword>
<proteinExistence type="predicted"/>
<gene>
    <name evidence="2" type="ORF">D8788_01270</name>
</gene>
<sequence length="45" mass="5279">MKDNVLYHKKFKRAEITIERTTLKEKVQGVVGIAVLALAIWYFTR</sequence>
<accession>A0A3R9T6V7</accession>
<dbReference type="EMBL" id="RJPW01000001">
    <property type="protein sequence ID" value="RSJ94226.1"/>
    <property type="molecule type" value="Genomic_DNA"/>
</dbReference>
<evidence type="ECO:0000256" key="1">
    <source>
        <dbReference type="SAM" id="Phobius"/>
    </source>
</evidence>
<comment type="caution">
    <text evidence="2">The sequence shown here is derived from an EMBL/GenBank/DDBJ whole genome shotgun (WGS) entry which is preliminary data.</text>
</comment>
<evidence type="ECO:0000313" key="3">
    <source>
        <dbReference type="Proteomes" id="UP000271520"/>
    </source>
</evidence>
<name>A0A3R9T6V7_STRMT</name>
<protein>
    <submittedName>
        <fullName evidence="2">Uncharacterized protein</fullName>
    </submittedName>
</protein>
<keyword evidence="1" id="KW-0812">Transmembrane</keyword>